<dbReference type="Gene3D" id="1.10.287.130">
    <property type="match status" value="1"/>
</dbReference>
<gene>
    <name evidence="14" type="ORF">K0B96_02130</name>
</gene>
<feature type="domain" description="HAMP" evidence="13">
    <location>
        <begin position="182"/>
        <end position="233"/>
    </location>
</feature>
<dbReference type="PRINTS" id="PR00344">
    <property type="entry name" value="BCTRLSENSOR"/>
</dbReference>
<keyword evidence="10 11" id="KW-0472">Membrane</keyword>
<evidence type="ECO:0000256" key="8">
    <source>
        <dbReference type="ARBA" id="ARBA00022989"/>
    </source>
</evidence>
<keyword evidence="4" id="KW-0597">Phosphoprotein</keyword>
<evidence type="ECO:0000256" key="9">
    <source>
        <dbReference type="ARBA" id="ARBA00023012"/>
    </source>
</evidence>
<evidence type="ECO:0000256" key="11">
    <source>
        <dbReference type="SAM" id="Phobius"/>
    </source>
</evidence>
<feature type="transmembrane region" description="Helical" evidence="11">
    <location>
        <begin position="162"/>
        <end position="181"/>
    </location>
</feature>
<comment type="catalytic activity">
    <reaction evidence="1">
        <text>ATP + protein L-histidine = ADP + protein N-phospho-L-histidine.</text>
        <dbReference type="EC" id="2.7.13.3"/>
    </reaction>
</comment>
<keyword evidence="5" id="KW-0808">Transferase</keyword>
<organism evidence="14 15">
    <name type="scientific">Horticoccus luteus</name>
    <dbReference type="NCBI Taxonomy" id="2862869"/>
    <lineage>
        <taxon>Bacteria</taxon>
        <taxon>Pseudomonadati</taxon>
        <taxon>Verrucomicrobiota</taxon>
        <taxon>Opitutia</taxon>
        <taxon>Opitutales</taxon>
        <taxon>Opitutaceae</taxon>
        <taxon>Horticoccus</taxon>
    </lineage>
</organism>
<dbReference type="InterPro" id="IPR003594">
    <property type="entry name" value="HATPase_dom"/>
</dbReference>
<keyword evidence="9" id="KW-0902">Two-component regulatory system</keyword>
<dbReference type="InterPro" id="IPR003661">
    <property type="entry name" value="HisK_dim/P_dom"/>
</dbReference>
<dbReference type="Proteomes" id="UP000825051">
    <property type="component" value="Chromosome"/>
</dbReference>
<keyword evidence="15" id="KW-1185">Reference proteome</keyword>
<dbReference type="SMART" id="SM00388">
    <property type="entry name" value="HisKA"/>
    <property type="match status" value="1"/>
</dbReference>
<evidence type="ECO:0000256" key="6">
    <source>
        <dbReference type="ARBA" id="ARBA00022692"/>
    </source>
</evidence>
<dbReference type="InterPro" id="IPR036097">
    <property type="entry name" value="HisK_dim/P_sf"/>
</dbReference>
<evidence type="ECO:0000256" key="5">
    <source>
        <dbReference type="ARBA" id="ARBA00022679"/>
    </source>
</evidence>
<dbReference type="GO" id="GO:0000155">
    <property type="term" value="F:phosphorelay sensor kinase activity"/>
    <property type="evidence" value="ECO:0007669"/>
    <property type="project" value="InterPro"/>
</dbReference>
<feature type="transmembrane region" description="Helical" evidence="11">
    <location>
        <begin position="6"/>
        <end position="27"/>
    </location>
</feature>
<dbReference type="InterPro" id="IPR036890">
    <property type="entry name" value="HATPase_C_sf"/>
</dbReference>
<evidence type="ECO:0000313" key="14">
    <source>
        <dbReference type="EMBL" id="QYM79441.1"/>
    </source>
</evidence>
<dbReference type="GO" id="GO:0016020">
    <property type="term" value="C:membrane"/>
    <property type="evidence" value="ECO:0007669"/>
    <property type="project" value="UniProtKB-SubCell"/>
</dbReference>
<sequence>MRIRTAIFGVYVAASAAGFCVLMALVLREVRLRYMESMRHTLTEVATVLASGAGDVRNANEAQAARDWRQGISVPVREEGRGVQIFTVSGSDAAAIAAAKGAPPVMLGDAGGGTTGRGAALVGRELRAWAPVVEKERTVGFVVVARSIDSAVGEIARARWRLAAFGLGVAGAMMALGWWIAQRLTRSLERLTTYVEALREGEGGAAPTSRAKEVQALAGAFERMRRTLEGKAYVERYTQALAHEIKAPLAGVRGAAELLREDLPAEERERFLRHLEVESERIAAIVDRLLELSAVEARNGRIEIEDVDLLAVADEVVESVRLAAEARGVGLVVSGSVVIVPGERFLLVRAIANLVQNAIDFSPADGVVRVRVAEADARGAVTVQDDGPGIPPYAKERIFERFYSLARPVTGRKSTGLGLSLVQEVATLHRGTITVEGGARGGTTARLSLPR</sequence>
<keyword evidence="8 11" id="KW-1133">Transmembrane helix</keyword>
<dbReference type="AlphaFoldDB" id="A0A8F9TUQ2"/>
<evidence type="ECO:0000256" key="1">
    <source>
        <dbReference type="ARBA" id="ARBA00000085"/>
    </source>
</evidence>
<evidence type="ECO:0000256" key="4">
    <source>
        <dbReference type="ARBA" id="ARBA00022553"/>
    </source>
</evidence>
<dbReference type="SUPFAM" id="SSF55874">
    <property type="entry name" value="ATPase domain of HSP90 chaperone/DNA topoisomerase II/histidine kinase"/>
    <property type="match status" value="1"/>
</dbReference>
<reference evidence="14" key="1">
    <citation type="submission" date="2021-08" db="EMBL/GenBank/DDBJ databases">
        <title>Genome of a novel bacterium of the phylum Verrucomicrobia, Oleiharenicola sp. KSB-15.</title>
        <authorList>
            <person name="Chung J.-H."/>
            <person name="Ahn J.-H."/>
            <person name="Yoon Y."/>
            <person name="Kim D.-Y."/>
            <person name="An S.-H."/>
            <person name="Park I."/>
            <person name="Yeon J."/>
        </authorList>
    </citation>
    <scope>NUCLEOTIDE SEQUENCE</scope>
    <source>
        <strain evidence="14">KSB-15</strain>
    </source>
</reference>
<dbReference type="InterPro" id="IPR050428">
    <property type="entry name" value="TCS_sensor_his_kinase"/>
</dbReference>
<feature type="domain" description="Histidine kinase" evidence="12">
    <location>
        <begin position="240"/>
        <end position="451"/>
    </location>
</feature>
<evidence type="ECO:0000313" key="15">
    <source>
        <dbReference type="Proteomes" id="UP000825051"/>
    </source>
</evidence>
<keyword evidence="7" id="KW-0418">Kinase</keyword>
<comment type="subcellular location">
    <subcellularLocation>
        <location evidence="2">Membrane</location>
    </subcellularLocation>
</comment>
<evidence type="ECO:0000256" key="2">
    <source>
        <dbReference type="ARBA" id="ARBA00004370"/>
    </source>
</evidence>
<evidence type="ECO:0000259" key="13">
    <source>
        <dbReference type="PROSITE" id="PS50885"/>
    </source>
</evidence>
<dbReference type="PANTHER" id="PTHR45436:SF10">
    <property type="entry name" value="HISTIDINE KINASE"/>
    <property type="match status" value="1"/>
</dbReference>
<protein>
    <recommendedName>
        <fullName evidence="3">histidine kinase</fullName>
        <ecNumber evidence="3">2.7.13.3</ecNumber>
    </recommendedName>
</protein>
<dbReference type="InterPro" id="IPR004358">
    <property type="entry name" value="Sig_transdc_His_kin-like_C"/>
</dbReference>
<dbReference type="PROSITE" id="PS50109">
    <property type="entry name" value="HIS_KIN"/>
    <property type="match status" value="1"/>
</dbReference>
<dbReference type="SMART" id="SM00387">
    <property type="entry name" value="HATPase_c"/>
    <property type="match status" value="1"/>
</dbReference>
<dbReference type="SUPFAM" id="SSF47384">
    <property type="entry name" value="Homodimeric domain of signal transducing histidine kinase"/>
    <property type="match status" value="1"/>
</dbReference>
<dbReference type="InterPro" id="IPR005467">
    <property type="entry name" value="His_kinase_dom"/>
</dbReference>
<dbReference type="CDD" id="cd00082">
    <property type="entry name" value="HisKA"/>
    <property type="match status" value="1"/>
</dbReference>
<dbReference type="Gene3D" id="3.30.565.10">
    <property type="entry name" value="Histidine kinase-like ATPase, C-terminal domain"/>
    <property type="match status" value="1"/>
</dbReference>
<evidence type="ECO:0000256" key="7">
    <source>
        <dbReference type="ARBA" id="ARBA00022777"/>
    </source>
</evidence>
<dbReference type="Pfam" id="PF00512">
    <property type="entry name" value="HisKA"/>
    <property type="match status" value="1"/>
</dbReference>
<keyword evidence="6 11" id="KW-0812">Transmembrane</keyword>
<dbReference type="Gene3D" id="6.10.340.10">
    <property type="match status" value="1"/>
</dbReference>
<dbReference type="EMBL" id="CP080507">
    <property type="protein sequence ID" value="QYM79441.1"/>
    <property type="molecule type" value="Genomic_DNA"/>
</dbReference>
<evidence type="ECO:0000256" key="10">
    <source>
        <dbReference type="ARBA" id="ARBA00023136"/>
    </source>
</evidence>
<dbReference type="Pfam" id="PF02518">
    <property type="entry name" value="HATPase_c"/>
    <property type="match status" value="1"/>
</dbReference>
<proteinExistence type="predicted"/>
<dbReference type="EC" id="2.7.13.3" evidence="3"/>
<dbReference type="InterPro" id="IPR003660">
    <property type="entry name" value="HAMP_dom"/>
</dbReference>
<dbReference type="PROSITE" id="PS50885">
    <property type="entry name" value="HAMP"/>
    <property type="match status" value="1"/>
</dbReference>
<evidence type="ECO:0000256" key="3">
    <source>
        <dbReference type="ARBA" id="ARBA00012438"/>
    </source>
</evidence>
<dbReference type="KEGG" id="ole:K0B96_02130"/>
<evidence type="ECO:0000259" key="12">
    <source>
        <dbReference type="PROSITE" id="PS50109"/>
    </source>
</evidence>
<dbReference type="RefSeq" id="WP_220163316.1">
    <property type="nucleotide sequence ID" value="NZ_CP080507.1"/>
</dbReference>
<dbReference type="Pfam" id="PF00672">
    <property type="entry name" value="HAMP"/>
    <property type="match status" value="1"/>
</dbReference>
<name>A0A8F9TUQ2_9BACT</name>
<dbReference type="PANTHER" id="PTHR45436">
    <property type="entry name" value="SENSOR HISTIDINE KINASE YKOH"/>
    <property type="match status" value="1"/>
</dbReference>
<accession>A0A8F9TUQ2</accession>